<feature type="domain" description="Doubled CXXCH motif" evidence="2">
    <location>
        <begin position="46"/>
        <end position="92"/>
    </location>
</feature>
<evidence type="ECO:0000313" key="4">
    <source>
        <dbReference type="Proteomes" id="UP000784128"/>
    </source>
</evidence>
<comment type="caution">
    <text evidence="3">The sequence shown here is derived from an EMBL/GenBank/DDBJ whole genome shotgun (WGS) entry which is preliminary data.</text>
</comment>
<evidence type="ECO:0000313" key="3">
    <source>
        <dbReference type="EMBL" id="MBT1072556.1"/>
    </source>
</evidence>
<dbReference type="EMBL" id="JAHDYS010000011">
    <property type="protein sequence ID" value="MBT1072556.1"/>
    <property type="molecule type" value="Genomic_DNA"/>
</dbReference>
<keyword evidence="4" id="KW-1185">Reference proteome</keyword>
<protein>
    <submittedName>
        <fullName evidence="3">Cytochrome C</fullName>
    </submittedName>
</protein>
<feature type="chain" id="PRO_5045248450" evidence="1">
    <location>
        <begin position="28"/>
        <end position="333"/>
    </location>
</feature>
<dbReference type="Gene3D" id="3.90.10.10">
    <property type="entry name" value="Cytochrome C3"/>
    <property type="match status" value="2"/>
</dbReference>
<accession>A0ABS5UAA3</accession>
<sequence length="333" mass="36997">MKRFFPGMIIAGYLLVLTFGMGRTAGAAAVSSCGCHPTKAEKQYTHKPVRQGECESCHRPSGEKHPKVKKGAFVLTDNGKVGLCNECHERKDTMKYVHGPVGSGDCLACHDAHQSENKSQLREPPARLCFMCHEKKQFDRKHPHPPIADGNCTGCHDPHESNVKYMLKGEGVNLCILCHDKAMFSGKSIHKPVGQGDCNACHATHGTENPRLLRNFYADEFYMPFNKGNFALCFGCHNNQLADDKLTDVQTGFRNGLENIHFIHINKLEKGRSCKVCHDPHAASQQRLISAKISGFGRWRIPIRYTKTETGGTCVVGCHKPKSYDRINAVNNP</sequence>
<evidence type="ECO:0000259" key="2">
    <source>
        <dbReference type="Pfam" id="PF09699"/>
    </source>
</evidence>
<dbReference type="PANTHER" id="PTHR39425:SF1">
    <property type="entry name" value="CYTOCHROME C7-LIKE DOMAIN-CONTAINING PROTEIN"/>
    <property type="match status" value="1"/>
</dbReference>
<name>A0ABS5UAA3_9BACT</name>
<feature type="signal peptide" evidence="1">
    <location>
        <begin position="1"/>
        <end position="27"/>
    </location>
</feature>
<dbReference type="NCBIfam" id="TIGR01905">
    <property type="entry name" value="paired_CXXCH_1"/>
    <property type="match status" value="4"/>
</dbReference>
<keyword evidence="1" id="KW-0732">Signal</keyword>
<dbReference type="PROSITE" id="PS51257">
    <property type="entry name" value="PROKAR_LIPOPROTEIN"/>
    <property type="match status" value="1"/>
</dbReference>
<dbReference type="Pfam" id="PF09699">
    <property type="entry name" value="Paired_CXXCH_1"/>
    <property type="match status" value="4"/>
</dbReference>
<evidence type="ECO:0000256" key="1">
    <source>
        <dbReference type="SAM" id="SignalP"/>
    </source>
</evidence>
<organism evidence="3 4">
    <name type="scientific">Pelotalea chapellei</name>
    <dbReference type="NCBI Taxonomy" id="44671"/>
    <lineage>
        <taxon>Bacteria</taxon>
        <taxon>Pseudomonadati</taxon>
        <taxon>Thermodesulfobacteriota</taxon>
        <taxon>Desulfuromonadia</taxon>
        <taxon>Geobacterales</taxon>
        <taxon>Geobacteraceae</taxon>
        <taxon>Pelotalea</taxon>
    </lineage>
</organism>
<dbReference type="PANTHER" id="PTHR39425">
    <property type="entry name" value="LIPOPROTEIN CYTOCHROME C"/>
    <property type="match status" value="1"/>
</dbReference>
<reference evidence="3 4" key="1">
    <citation type="submission" date="2021-05" db="EMBL/GenBank/DDBJ databases">
        <title>The draft genome of Geobacter chapellei DSM 13688.</title>
        <authorList>
            <person name="Xu Z."/>
            <person name="Masuda Y."/>
            <person name="Itoh H."/>
            <person name="Senoo K."/>
        </authorList>
    </citation>
    <scope>NUCLEOTIDE SEQUENCE [LARGE SCALE GENOMIC DNA]</scope>
    <source>
        <strain evidence="3 4">DSM 13688</strain>
    </source>
</reference>
<dbReference type="RefSeq" id="WP_214299677.1">
    <property type="nucleotide sequence ID" value="NZ_JAHDYS010000011.1"/>
</dbReference>
<dbReference type="Proteomes" id="UP000784128">
    <property type="component" value="Unassembled WGS sequence"/>
</dbReference>
<dbReference type="SUPFAM" id="SSF48695">
    <property type="entry name" value="Multiheme cytochromes"/>
    <property type="match status" value="1"/>
</dbReference>
<gene>
    <name evidence="3" type="ORF">KJB30_12220</name>
</gene>
<dbReference type="InterPro" id="IPR010177">
    <property type="entry name" value="Paired_CXXCH_1"/>
</dbReference>
<feature type="domain" description="Doubled CXXCH motif" evidence="2">
    <location>
        <begin position="98"/>
        <end position="137"/>
    </location>
</feature>
<feature type="domain" description="Doubled CXXCH motif" evidence="2">
    <location>
        <begin position="190"/>
        <end position="240"/>
    </location>
</feature>
<dbReference type="InterPro" id="IPR036280">
    <property type="entry name" value="Multihaem_cyt_sf"/>
</dbReference>
<proteinExistence type="predicted"/>
<feature type="domain" description="Doubled CXXCH motif" evidence="2">
    <location>
        <begin position="144"/>
        <end position="183"/>
    </location>
</feature>